<dbReference type="Proteomes" id="UP000821853">
    <property type="component" value="Unassembled WGS sequence"/>
</dbReference>
<gene>
    <name evidence="2" type="ORF">HPB48_023522</name>
</gene>
<protein>
    <recommendedName>
        <fullName evidence="4">CCHC-type domain-containing protein</fullName>
    </recommendedName>
</protein>
<proteinExistence type="predicted"/>
<evidence type="ECO:0000256" key="1">
    <source>
        <dbReference type="SAM" id="MobiDB-lite"/>
    </source>
</evidence>
<evidence type="ECO:0008006" key="4">
    <source>
        <dbReference type="Google" id="ProtNLM"/>
    </source>
</evidence>
<reference evidence="2 3" key="1">
    <citation type="journal article" date="2020" name="Cell">
        <title>Large-Scale Comparative Analyses of Tick Genomes Elucidate Their Genetic Diversity and Vector Capacities.</title>
        <authorList>
            <consortium name="Tick Genome and Microbiome Consortium (TIGMIC)"/>
            <person name="Jia N."/>
            <person name="Wang J."/>
            <person name="Shi W."/>
            <person name="Du L."/>
            <person name="Sun Y."/>
            <person name="Zhan W."/>
            <person name="Jiang J.F."/>
            <person name="Wang Q."/>
            <person name="Zhang B."/>
            <person name="Ji P."/>
            <person name="Bell-Sakyi L."/>
            <person name="Cui X.M."/>
            <person name="Yuan T.T."/>
            <person name="Jiang B.G."/>
            <person name="Yang W.F."/>
            <person name="Lam T.T."/>
            <person name="Chang Q.C."/>
            <person name="Ding S.J."/>
            <person name="Wang X.J."/>
            <person name="Zhu J.G."/>
            <person name="Ruan X.D."/>
            <person name="Zhao L."/>
            <person name="Wei J.T."/>
            <person name="Ye R.Z."/>
            <person name="Que T.C."/>
            <person name="Du C.H."/>
            <person name="Zhou Y.H."/>
            <person name="Cheng J.X."/>
            <person name="Dai P.F."/>
            <person name="Guo W.B."/>
            <person name="Han X.H."/>
            <person name="Huang E.J."/>
            <person name="Li L.F."/>
            <person name="Wei W."/>
            <person name="Gao Y.C."/>
            <person name="Liu J.Z."/>
            <person name="Shao H.Z."/>
            <person name="Wang X."/>
            <person name="Wang C.C."/>
            <person name="Yang T.C."/>
            <person name="Huo Q.B."/>
            <person name="Li W."/>
            <person name="Chen H.Y."/>
            <person name="Chen S.E."/>
            <person name="Zhou L.G."/>
            <person name="Ni X.B."/>
            <person name="Tian J.H."/>
            <person name="Sheng Y."/>
            <person name="Liu T."/>
            <person name="Pan Y.S."/>
            <person name="Xia L.Y."/>
            <person name="Li J."/>
            <person name="Zhao F."/>
            <person name="Cao W.C."/>
        </authorList>
    </citation>
    <scope>NUCLEOTIDE SEQUENCE [LARGE SCALE GENOMIC DNA]</scope>
    <source>
        <strain evidence="2">HaeL-2018</strain>
    </source>
</reference>
<evidence type="ECO:0000313" key="3">
    <source>
        <dbReference type="Proteomes" id="UP000821853"/>
    </source>
</evidence>
<evidence type="ECO:0000313" key="2">
    <source>
        <dbReference type="EMBL" id="KAH9382900.1"/>
    </source>
</evidence>
<keyword evidence="3" id="KW-1185">Reference proteome</keyword>
<dbReference type="SUPFAM" id="SSF57756">
    <property type="entry name" value="Retrovirus zinc finger-like domains"/>
    <property type="match status" value="1"/>
</dbReference>
<dbReference type="OrthoDB" id="6488226at2759"/>
<feature type="compositionally biased region" description="Basic and acidic residues" evidence="1">
    <location>
        <begin position="189"/>
        <end position="201"/>
    </location>
</feature>
<feature type="compositionally biased region" description="Low complexity" evidence="1">
    <location>
        <begin position="159"/>
        <end position="174"/>
    </location>
</feature>
<dbReference type="AlphaFoldDB" id="A0A9J6H6C2"/>
<dbReference type="GO" id="GO:0003676">
    <property type="term" value="F:nucleic acid binding"/>
    <property type="evidence" value="ECO:0007669"/>
    <property type="project" value="InterPro"/>
</dbReference>
<sequence>MIVNQRNSKSLEAKRVKTTTTVVVLFDDMKVPNYVMCGVSMLRFTLYTRQTDVCYGCGGLGHKADVCLNPSKKVCRGCGLASPTEDHPRSPKWALCGARTARRTDCANNAFKFRTWFDAEDRAGSAPGRFSNSWPRRAVHVTPAWQVFPGGGAPPRQLAVGAASAGGAPVPGGRSRSRGRIHNGPTWADRTKPKPEGQRHH</sequence>
<name>A0A9J6H6C2_HAELO</name>
<dbReference type="GO" id="GO:0008270">
    <property type="term" value="F:zinc ion binding"/>
    <property type="evidence" value="ECO:0007669"/>
    <property type="project" value="InterPro"/>
</dbReference>
<accession>A0A9J6H6C2</accession>
<comment type="caution">
    <text evidence="2">The sequence shown here is derived from an EMBL/GenBank/DDBJ whole genome shotgun (WGS) entry which is preliminary data.</text>
</comment>
<dbReference type="InterPro" id="IPR036875">
    <property type="entry name" value="Znf_CCHC_sf"/>
</dbReference>
<feature type="region of interest" description="Disordered" evidence="1">
    <location>
        <begin position="150"/>
        <end position="201"/>
    </location>
</feature>
<dbReference type="EMBL" id="JABSTR010000608">
    <property type="protein sequence ID" value="KAH9382900.1"/>
    <property type="molecule type" value="Genomic_DNA"/>
</dbReference>
<organism evidence="2 3">
    <name type="scientific">Haemaphysalis longicornis</name>
    <name type="common">Bush tick</name>
    <dbReference type="NCBI Taxonomy" id="44386"/>
    <lineage>
        <taxon>Eukaryota</taxon>
        <taxon>Metazoa</taxon>
        <taxon>Ecdysozoa</taxon>
        <taxon>Arthropoda</taxon>
        <taxon>Chelicerata</taxon>
        <taxon>Arachnida</taxon>
        <taxon>Acari</taxon>
        <taxon>Parasitiformes</taxon>
        <taxon>Ixodida</taxon>
        <taxon>Ixodoidea</taxon>
        <taxon>Ixodidae</taxon>
        <taxon>Haemaphysalinae</taxon>
        <taxon>Haemaphysalis</taxon>
    </lineage>
</organism>
<dbReference type="VEuPathDB" id="VectorBase:HLOH_058088"/>